<proteinExistence type="predicted"/>
<dbReference type="AlphaFoldDB" id="A0A6C0L3N1"/>
<reference evidence="1" key="1">
    <citation type="journal article" date="2020" name="Nature">
        <title>Giant virus diversity and host interactions through global metagenomics.</title>
        <authorList>
            <person name="Schulz F."/>
            <person name="Roux S."/>
            <person name="Paez-Espino D."/>
            <person name="Jungbluth S."/>
            <person name="Walsh D.A."/>
            <person name="Denef V.J."/>
            <person name="McMahon K.D."/>
            <person name="Konstantinidis K.T."/>
            <person name="Eloe-Fadrosh E.A."/>
            <person name="Kyrpides N.C."/>
            <person name="Woyke T."/>
        </authorList>
    </citation>
    <scope>NUCLEOTIDE SEQUENCE</scope>
    <source>
        <strain evidence="1">GVMAG-S-ERX555907-94</strain>
    </source>
</reference>
<accession>A0A6C0L3N1</accession>
<evidence type="ECO:0000313" key="1">
    <source>
        <dbReference type="EMBL" id="QHU23437.1"/>
    </source>
</evidence>
<name>A0A6C0L3N1_9ZZZZ</name>
<sequence>MMMFAWDLDPDTHSHFRRYLDVFIDKRKISTSIKKLILKAKGNPLGIDPRVTGTTRLPTNPIIIDLRPCLSNVIDRIQWPQAEAGIKGSFDSIQSSSTTHKESPQRLHLVSLHGEAGRIKAGRIKTTDDDGRHIVSVCPLQNCPRTKCYRAVEYIHRPKYYHEGVTKEDILKGD</sequence>
<protein>
    <submittedName>
        <fullName evidence="1">Uncharacterized protein</fullName>
    </submittedName>
</protein>
<organism evidence="1">
    <name type="scientific">viral metagenome</name>
    <dbReference type="NCBI Taxonomy" id="1070528"/>
    <lineage>
        <taxon>unclassified sequences</taxon>
        <taxon>metagenomes</taxon>
        <taxon>organismal metagenomes</taxon>
    </lineage>
</organism>
<dbReference type="EMBL" id="MN741029">
    <property type="protein sequence ID" value="QHU23437.1"/>
    <property type="molecule type" value="Genomic_DNA"/>
</dbReference>